<proteinExistence type="predicted"/>
<dbReference type="Proteomes" id="UP000580861">
    <property type="component" value="Unassembled WGS sequence"/>
</dbReference>
<evidence type="ECO:0000313" key="2">
    <source>
        <dbReference type="Proteomes" id="UP000580861"/>
    </source>
</evidence>
<protein>
    <submittedName>
        <fullName evidence="1">Uncharacterized protein</fullName>
    </submittedName>
</protein>
<gene>
    <name evidence="1" type="ORF">HDA45_006571</name>
</gene>
<dbReference type="AlphaFoldDB" id="A0A841BDA6"/>
<dbReference type="RefSeq" id="WP_378316998.1">
    <property type="nucleotide sequence ID" value="NZ_JBHTHS010000003.1"/>
</dbReference>
<comment type="caution">
    <text evidence="1">The sequence shown here is derived from an EMBL/GenBank/DDBJ whole genome shotgun (WGS) entry which is preliminary data.</text>
</comment>
<evidence type="ECO:0000313" key="1">
    <source>
        <dbReference type="EMBL" id="MBB5856484.1"/>
    </source>
</evidence>
<dbReference type="EMBL" id="JACHMX010000001">
    <property type="protein sequence ID" value="MBB5856484.1"/>
    <property type="molecule type" value="Genomic_DNA"/>
</dbReference>
<keyword evidence="2" id="KW-1185">Reference proteome</keyword>
<name>A0A841BDA6_9PSEU</name>
<sequence length="290" mass="33089">MSDVGNAEALYRSLGSHDEQKYVGHGVWTQSTGLSKTGDRNSYDDYREVSAAELERLRQLADDRGPAKHEQRDGFEGGGFAVFRHEADMVDLRSAYAVVDELLPEHTYALPLAPFERDSLAGIVALLAARRRAEQVKGHYYFAEFESLDDVADLDRAHALIRSPSSGDSEWETYLQEGVWVRGKEPQRRIVLPVGRDDLERAIRGRETAEVRYFDVWFRSSPKGWYLLHDYVRRTGSVDETPDGPRWRHTDVLERLKPGLWVVELGERHFRRIFTVAAITGRPAPGRHGR</sequence>
<organism evidence="1 2">
    <name type="scientific">Amycolatopsis umgeniensis</name>
    <dbReference type="NCBI Taxonomy" id="336628"/>
    <lineage>
        <taxon>Bacteria</taxon>
        <taxon>Bacillati</taxon>
        <taxon>Actinomycetota</taxon>
        <taxon>Actinomycetes</taxon>
        <taxon>Pseudonocardiales</taxon>
        <taxon>Pseudonocardiaceae</taxon>
        <taxon>Amycolatopsis</taxon>
    </lineage>
</organism>
<accession>A0A841BDA6</accession>
<reference evidence="1 2" key="1">
    <citation type="submission" date="2020-08" db="EMBL/GenBank/DDBJ databases">
        <title>Sequencing the genomes of 1000 actinobacteria strains.</title>
        <authorList>
            <person name="Klenk H.-P."/>
        </authorList>
    </citation>
    <scope>NUCLEOTIDE SEQUENCE [LARGE SCALE GENOMIC DNA]</scope>
    <source>
        <strain evidence="1 2">DSM 45272</strain>
    </source>
</reference>